<keyword evidence="2" id="KW-0813">Transport</keyword>
<dbReference type="PANTHER" id="PTHR11616">
    <property type="entry name" value="SODIUM/CHLORIDE DEPENDENT TRANSPORTER"/>
    <property type="match status" value="1"/>
</dbReference>
<evidence type="ECO:0000313" key="9">
    <source>
        <dbReference type="Proteomes" id="UP000240500"/>
    </source>
</evidence>
<feature type="transmembrane region" description="Helical" evidence="7">
    <location>
        <begin position="528"/>
        <end position="549"/>
    </location>
</feature>
<evidence type="ECO:0000256" key="7">
    <source>
        <dbReference type="SAM" id="Phobius"/>
    </source>
</evidence>
<dbReference type="Pfam" id="PF00209">
    <property type="entry name" value="SNF"/>
    <property type="match status" value="1"/>
</dbReference>
<evidence type="ECO:0000313" key="8">
    <source>
        <dbReference type="EMBL" id="SOV75345.1"/>
    </source>
</evidence>
<comment type="subcellular location">
    <subcellularLocation>
        <location evidence="1">Membrane</location>
        <topology evidence="1">Multi-pass membrane protein</topology>
    </subcellularLocation>
</comment>
<feature type="transmembrane region" description="Helical" evidence="7">
    <location>
        <begin position="1078"/>
        <end position="1099"/>
    </location>
</feature>
<protein>
    <submittedName>
        <fullName evidence="8">Transporter, putative</fullName>
    </submittedName>
</protein>
<feature type="transmembrane region" description="Helical" evidence="7">
    <location>
        <begin position="868"/>
        <end position="885"/>
    </location>
</feature>
<evidence type="ECO:0000256" key="2">
    <source>
        <dbReference type="ARBA" id="ARBA00022448"/>
    </source>
</evidence>
<dbReference type="GO" id="GO:0005886">
    <property type="term" value="C:plasma membrane"/>
    <property type="evidence" value="ECO:0007669"/>
    <property type="project" value="TreeGrafter"/>
</dbReference>
<feature type="transmembrane region" description="Helical" evidence="7">
    <location>
        <begin position="460"/>
        <end position="483"/>
    </location>
</feature>
<evidence type="ECO:0000256" key="6">
    <source>
        <dbReference type="SAM" id="MobiDB-lite"/>
    </source>
</evidence>
<dbReference type="Proteomes" id="UP000240500">
    <property type="component" value="Chromosome 2"/>
</dbReference>
<dbReference type="VEuPathDB" id="PlasmoDB:PRCDC_0208500"/>
<dbReference type="InterPro" id="IPR000175">
    <property type="entry name" value="Na/ntran_symport"/>
</dbReference>
<dbReference type="InterPro" id="IPR037272">
    <property type="entry name" value="SNS_sf"/>
</dbReference>
<reference evidence="8 9" key="1">
    <citation type="submission" date="2016-09" db="EMBL/GenBank/DDBJ databases">
        <authorList>
            <consortium name="Pathogen Informatics"/>
        </authorList>
    </citation>
    <scope>NUCLEOTIDE SEQUENCE [LARGE SCALE GENOMIC DNA]</scope>
</reference>
<dbReference type="PANTHER" id="PTHR11616:SF240">
    <property type="entry name" value="BLOATED TUBULES, ISOFORM B-RELATED"/>
    <property type="match status" value="1"/>
</dbReference>
<evidence type="ECO:0000256" key="3">
    <source>
        <dbReference type="ARBA" id="ARBA00022692"/>
    </source>
</evidence>
<feature type="transmembrane region" description="Helical" evidence="7">
    <location>
        <begin position="770"/>
        <end position="791"/>
    </location>
</feature>
<feature type="transmembrane region" description="Helical" evidence="7">
    <location>
        <begin position="961"/>
        <end position="982"/>
    </location>
</feature>
<evidence type="ECO:0000256" key="5">
    <source>
        <dbReference type="ARBA" id="ARBA00023136"/>
    </source>
</evidence>
<organism evidence="8 9">
    <name type="scientific">Plasmodium reichenowi</name>
    <dbReference type="NCBI Taxonomy" id="5854"/>
    <lineage>
        <taxon>Eukaryota</taxon>
        <taxon>Sar</taxon>
        <taxon>Alveolata</taxon>
        <taxon>Apicomplexa</taxon>
        <taxon>Aconoidasida</taxon>
        <taxon>Haemosporida</taxon>
        <taxon>Plasmodiidae</taxon>
        <taxon>Plasmodium</taxon>
        <taxon>Plasmodium (Laverania)</taxon>
    </lineage>
</organism>
<feature type="transmembrane region" description="Helical" evidence="7">
    <location>
        <begin position="831"/>
        <end position="856"/>
    </location>
</feature>
<dbReference type="PROSITE" id="PS50267">
    <property type="entry name" value="NA_NEUROTRAN_SYMP_3"/>
    <property type="match status" value="1"/>
</dbReference>
<name>A0A2P9D2S1_PLARE</name>
<feature type="transmembrane region" description="Helical" evidence="7">
    <location>
        <begin position="935"/>
        <end position="955"/>
    </location>
</feature>
<feature type="transmembrane region" description="Helical" evidence="7">
    <location>
        <begin position="905"/>
        <end position="923"/>
    </location>
</feature>
<dbReference type="GO" id="GO:0035725">
    <property type="term" value="P:sodium ion transmembrane transport"/>
    <property type="evidence" value="ECO:0007669"/>
    <property type="project" value="TreeGrafter"/>
</dbReference>
<sequence length="1156" mass="136597">MPQKLRSSVTRTSNEESNEDDKNCVNVNSEELSVKKIRSILYEESINFSDKNTYYKSSNIHNYNNIDTYMDYIKKSNYARSYEQENIYNEALNLYNNRNVYIKKKYRNDLYYNIKRDLKRGHYFGDDSEYMDYMHNENIDYNNMNDQYKDGNHIHDQYKDGNHINDQYKDGNHINDQYKDGNHIDDKIVKSEHIGNEKKTKGMNGKSKCYINDMNRKDKKRNKHNNINYNNINYNNINYNNINYNNINYKDNNNNNDDDNVNNSCEDNFYKENSKNMCRYKNKIYDKDGEFDTFVEEFCDDINIDNCNLRHLKYTQALYNKRKKEQNIIFYKKYKELFGKNKPNLKNGNDINNRKKSLRCMNERISYICKGNDDEIYNNNYNNRDLLTDIKELNSMSESNDYNEKEENFLEQLIKLRYTPDQITQLSDLFENPKTLKTVNVKILNWLNCQLNNGYWLERFSLFLLGLTIAIGVGNIETIWFLMSTWHGVIFIVPYILCYFFVCHPILTFELYIGQLVRTSTPFIFYRLLKPCASVGFLMVLACLMNSYINGYRTASEYFIYLINSFKKDLPWKLSKEEIKFCTDFKNDFVNCHSHRPLCLFSKQLSTCVPNSIGKAFLIYHKKFFPNNNLYNFLLNISDHKNYINIFSNGDSYFDKDTLIFLFICNFLVTSFQLFGLTNFAFSAALVLLLIGFLSITQFATMFNLNSASQAYSHVLKSWNFSYLYTYSSIWSQCVSFALYELSIGIGIYSSLATKTRIGTNLAFDGYAITTWNSIISSLMFFSAIAVIGFISKSLNSNFVDILEFSRSDCSFILFPVGFTYLKKMEKTLCMLYYGSYAVLSCASLAIQCEVIVMTIKNFKFCKNIKKRNIILLLSILFFISSFFISNSDSKNIIWFLNFTISENGRVFVSLLICIILGWFYNTEYQFKNLTTKSVLSFNITYWVLNIMVSITFNYLTYHVYVLYLCRILIFLISTIFALLVLKAEVYLNKGELEIFYNRTTYKNILYVLYIGNIETLRKELQRIISGNVFIGNISIVWSICIKYIGTSILLSAFIEFADGIFYSNEIKEKVKIIPKGWVFFSIFFWVFIMLLLFLFPFFTQTFEKYCAYDDHFVDFSILPSKPLKEVQNFNILSYFYEFKNIRKRRKKKTKKIRVD</sequence>
<feature type="compositionally biased region" description="Polar residues" evidence="6">
    <location>
        <begin position="1"/>
        <end position="12"/>
    </location>
</feature>
<dbReference type="OrthoDB" id="6581954at2759"/>
<evidence type="ECO:0000256" key="4">
    <source>
        <dbReference type="ARBA" id="ARBA00022989"/>
    </source>
</evidence>
<keyword evidence="4 7" id="KW-1133">Transmembrane helix</keyword>
<feature type="region of interest" description="Disordered" evidence="6">
    <location>
        <begin position="1"/>
        <end position="22"/>
    </location>
</feature>
<keyword evidence="5 7" id="KW-0472">Membrane</keyword>
<evidence type="ECO:0000256" key="1">
    <source>
        <dbReference type="ARBA" id="ARBA00004141"/>
    </source>
</evidence>
<keyword evidence="3 7" id="KW-0812">Transmembrane</keyword>
<feature type="transmembrane region" description="Helical" evidence="7">
    <location>
        <begin position="725"/>
        <end position="749"/>
    </location>
</feature>
<accession>A0A2P9D2S1</accession>
<dbReference type="VEuPathDB" id="PlasmoDB:PRG01_0208700"/>
<dbReference type="AlphaFoldDB" id="A0A2P9D2S1"/>
<proteinExistence type="predicted"/>
<feature type="transmembrane region" description="Helical" evidence="7">
    <location>
        <begin position="489"/>
        <end position="507"/>
    </location>
</feature>
<gene>
    <name evidence="8" type="ORF">PRG01_0208700</name>
</gene>
<dbReference type="EMBL" id="LT969565">
    <property type="protein sequence ID" value="SOV75345.1"/>
    <property type="molecule type" value="Genomic_DNA"/>
</dbReference>
<dbReference type="SUPFAM" id="SSF161070">
    <property type="entry name" value="SNF-like"/>
    <property type="match status" value="1"/>
</dbReference>
<feature type="transmembrane region" description="Helical" evidence="7">
    <location>
        <begin position="684"/>
        <end position="705"/>
    </location>
</feature>